<keyword evidence="1" id="KW-0472">Membrane</keyword>
<comment type="caution">
    <text evidence="2">The sequence shown here is derived from an EMBL/GenBank/DDBJ whole genome shotgun (WGS) entry which is preliminary data.</text>
</comment>
<proteinExistence type="predicted"/>
<feature type="transmembrane region" description="Helical" evidence="1">
    <location>
        <begin position="53"/>
        <end position="79"/>
    </location>
</feature>
<protein>
    <recommendedName>
        <fullName evidence="4">Transporter component</fullName>
    </recommendedName>
</protein>
<reference evidence="2 3" key="1">
    <citation type="submission" date="2023-06" db="EMBL/GenBank/DDBJ databases">
        <title>Genome sequence of Methancorpusculaceae sp. Cs1.</title>
        <authorList>
            <person name="Protasov E."/>
            <person name="Platt K."/>
            <person name="Poehlein A."/>
            <person name="Daniel R."/>
            <person name="Brune A."/>
        </authorList>
    </citation>
    <scope>NUCLEOTIDE SEQUENCE [LARGE SCALE GENOMIC DNA]</scope>
    <source>
        <strain evidence="2 3">Cs1</strain>
    </source>
</reference>
<evidence type="ECO:0000256" key="1">
    <source>
        <dbReference type="SAM" id="Phobius"/>
    </source>
</evidence>
<sequence length="173" mass="18443">MVDGFLIPKETAVLLVPIATIILGLVIGWLGQRSGFCSIGGIRDYMLFRQTRLLKGYVALIISAFVFYFIFSLIVPAAIPKFFWCLQEGQLFTAIGGAPAVGTVGVIILMIIGGIFVGIIGTLLGGCPLRQLVMTSEGNMKSLIFVIGMLAGAVIFTALLSPWIVQAFTAIGL</sequence>
<gene>
    <name evidence="2" type="ORF">McpCs1_10110</name>
</gene>
<keyword evidence="1" id="KW-1133">Transmembrane helix</keyword>
<evidence type="ECO:0008006" key="4">
    <source>
        <dbReference type="Google" id="ProtNLM"/>
    </source>
</evidence>
<evidence type="ECO:0000313" key="2">
    <source>
        <dbReference type="EMBL" id="MDV0443633.1"/>
    </source>
</evidence>
<feature type="transmembrane region" description="Helical" evidence="1">
    <location>
        <begin position="12"/>
        <end position="32"/>
    </location>
</feature>
<dbReference type="RefSeq" id="WP_338096156.1">
    <property type="nucleotide sequence ID" value="NZ_JAWDKB010000004.1"/>
</dbReference>
<accession>A0AAE4MGW7</accession>
<dbReference type="EMBL" id="JAWDKB010000004">
    <property type="protein sequence ID" value="MDV0443633.1"/>
    <property type="molecule type" value="Genomic_DNA"/>
</dbReference>
<dbReference type="InterPro" id="IPR007272">
    <property type="entry name" value="Sulf_transp_TsuA/YedE"/>
</dbReference>
<feature type="transmembrane region" description="Helical" evidence="1">
    <location>
        <begin position="144"/>
        <end position="165"/>
    </location>
</feature>
<keyword evidence="1" id="KW-0812">Transmembrane</keyword>
<dbReference type="Proteomes" id="UP001283212">
    <property type="component" value="Unassembled WGS sequence"/>
</dbReference>
<organism evidence="2 3">
    <name type="scientific">Methanorbis rubei</name>
    <dbReference type="NCBI Taxonomy" id="3028300"/>
    <lineage>
        <taxon>Archaea</taxon>
        <taxon>Methanobacteriati</taxon>
        <taxon>Methanobacteriota</taxon>
        <taxon>Stenosarchaea group</taxon>
        <taxon>Methanomicrobia</taxon>
        <taxon>Methanomicrobiales</taxon>
        <taxon>Methanocorpusculaceae</taxon>
        <taxon>Methanorbis</taxon>
    </lineage>
</organism>
<name>A0AAE4MGW7_9EURY</name>
<dbReference type="Pfam" id="PF04143">
    <property type="entry name" value="Sulf_transp"/>
    <property type="match status" value="1"/>
</dbReference>
<keyword evidence="3" id="KW-1185">Reference proteome</keyword>
<dbReference type="AlphaFoldDB" id="A0AAE4MGW7"/>
<evidence type="ECO:0000313" key="3">
    <source>
        <dbReference type="Proteomes" id="UP001283212"/>
    </source>
</evidence>
<feature type="transmembrane region" description="Helical" evidence="1">
    <location>
        <begin position="91"/>
        <end position="124"/>
    </location>
</feature>